<sequence length="405" mass="45107">MGSYLSVKPPGLTHTVRFSASLPRVHRKFLSPSSSTCGSRALPYAAHRYNVTTKAAGDDGDVSQASALSASQMKEIFSGRFPSNYEGDVIVLNGLSSREYHRIVDGFWASLKRDEKPSGHLVLSANFTTASILRALPGPIHEALNVSIGNSVLGALKNAVKDDTSELFDLRTNSRVPSASKTVMKVPDILINHSTFSKDYETLSDQPVFICEVGFREAGPQLEESIEGWFKAYPQVKTAFLIKFDEKPRFYTKPAFAQLPEYVLSEPGKYCESAYKISGESGQFLQLHGVNFVGRVTGYLEVWKRDPDGKKVARSGERILFYDSYEKVGPLPKLEFDVSEFIELSDKSRGGKVEINWEEWHRLVVLGRGRLAKLRLVETLKKHHPHFKKAEKKGDSLSQSKEEGG</sequence>
<feature type="region of interest" description="Disordered" evidence="1">
    <location>
        <begin position="385"/>
        <end position="405"/>
    </location>
</feature>
<reference evidence="3" key="1">
    <citation type="journal article" date="2012" name="MBio">
        <title>Comparative genome analysis of Trichophyton rubrum and related dermatophytes reveals candidate genes involved in infection.</title>
        <authorList>
            <person name="Martinez D.A."/>
            <person name="Oliver B.G."/>
            <person name="Graeser Y."/>
            <person name="Goldberg J.M."/>
            <person name="Li W."/>
            <person name="Martinez-Rossi N.M."/>
            <person name="Monod M."/>
            <person name="Shelest E."/>
            <person name="Barton R.C."/>
            <person name="Birch E."/>
            <person name="Brakhage A.A."/>
            <person name="Chen Z."/>
            <person name="Gurr S.J."/>
            <person name="Heiman D."/>
            <person name="Heitman J."/>
            <person name="Kosti I."/>
            <person name="Rossi A."/>
            <person name="Saif S."/>
            <person name="Samalova M."/>
            <person name="Saunders C.W."/>
            <person name="Shea T."/>
            <person name="Summerbell R.C."/>
            <person name="Xu J."/>
            <person name="Young S."/>
            <person name="Zeng Q."/>
            <person name="Birren B.W."/>
            <person name="Cuomo C.A."/>
            <person name="White T.C."/>
        </authorList>
    </citation>
    <scope>NUCLEOTIDE SEQUENCE [LARGE SCALE GENOMIC DNA]</scope>
    <source>
        <strain evidence="3">ATCC MYA-4605 / CBS 113480</strain>
    </source>
</reference>
<proteinExistence type="predicted"/>
<dbReference type="OrthoDB" id="4147652at2759"/>
<dbReference type="GeneID" id="9225687"/>
<dbReference type="HOGENOM" id="CLU_679667_0_0_1"/>
<dbReference type="AlphaFoldDB" id="C5FCZ5"/>
<evidence type="ECO:0000313" key="2">
    <source>
        <dbReference type="EMBL" id="EEQ27679.1"/>
    </source>
</evidence>
<dbReference type="Proteomes" id="UP000002035">
    <property type="component" value="Unassembled WGS sequence"/>
</dbReference>
<dbReference type="RefSeq" id="XP_002850463.1">
    <property type="nucleotide sequence ID" value="XM_002850417.1"/>
</dbReference>
<protein>
    <submittedName>
        <fullName evidence="2">Uncharacterized protein</fullName>
    </submittedName>
</protein>
<evidence type="ECO:0000313" key="3">
    <source>
        <dbReference type="Proteomes" id="UP000002035"/>
    </source>
</evidence>
<gene>
    <name evidence="2" type="ORF">MCYG_00567</name>
</gene>
<organism evidence="2 3">
    <name type="scientific">Arthroderma otae (strain ATCC MYA-4605 / CBS 113480)</name>
    <name type="common">Microsporum canis</name>
    <dbReference type="NCBI Taxonomy" id="554155"/>
    <lineage>
        <taxon>Eukaryota</taxon>
        <taxon>Fungi</taxon>
        <taxon>Dikarya</taxon>
        <taxon>Ascomycota</taxon>
        <taxon>Pezizomycotina</taxon>
        <taxon>Eurotiomycetes</taxon>
        <taxon>Eurotiomycetidae</taxon>
        <taxon>Onygenales</taxon>
        <taxon>Arthrodermataceae</taxon>
        <taxon>Microsporum</taxon>
    </lineage>
</organism>
<accession>C5FCZ5</accession>
<dbReference type="EMBL" id="DS995701">
    <property type="protein sequence ID" value="EEQ27679.1"/>
    <property type="molecule type" value="Genomic_DNA"/>
</dbReference>
<name>C5FCZ5_ARTOC</name>
<dbReference type="VEuPathDB" id="FungiDB:MCYG_00567"/>
<feature type="compositionally biased region" description="Basic and acidic residues" evidence="1">
    <location>
        <begin position="392"/>
        <end position="405"/>
    </location>
</feature>
<keyword evidence="3" id="KW-1185">Reference proteome</keyword>
<dbReference type="eggNOG" id="ENOG502SYSE">
    <property type="taxonomic scope" value="Eukaryota"/>
</dbReference>
<evidence type="ECO:0000256" key="1">
    <source>
        <dbReference type="SAM" id="MobiDB-lite"/>
    </source>
</evidence>